<sequence length="104" mass="12444">MRSYDERKIEETTRRSASKDKDVKEPRRLKPKPKPNHKLCKEFIASRPSLFHVCRKHFTQEDPRELSNPISSTKTLMKPKEDFSKWQTRMIEDAKKVHTNPRPK</sequence>
<feature type="region of interest" description="Disordered" evidence="1">
    <location>
        <begin position="1"/>
        <end position="37"/>
    </location>
</feature>
<protein>
    <submittedName>
        <fullName evidence="2">Uncharacterized protein</fullName>
    </submittedName>
</protein>
<name>A0A371E1A2_MUCPR</name>
<comment type="caution">
    <text evidence="2">The sequence shown here is derived from an EMBL/GenBank/DDBJ whole genome shotgun (WGS) entry which is preliminary data.</text>
</comment>
<evidence type="ECO:0000313" key="2">
    <source>
        <dbReference type="EMBL" id="RDX58556.1"/>
    </source>
</evidence>
<reference evidence="2" key="1">
    <citation type="submission" date="2018-05" db="EMBL/GenBank/DDBJ databases">
        <title>Draft genome of Mucuna pruriens seed.</title>
        <authorList>
            <person name="Nnadi N.E."/>
            <person name="Vos R."/>
            <person name="Hasami M.H."/>
            <person name="Devisetty U.K."/>
            <person name="Aguiy J.C."/>
        </authorList>
    </citation>
    <scope>NUCLEOTIDE SEQUENCE [LARGE SCALE GENOMIC DNA]</scope>
    <source>
        <strain evidence="2">JCA_2017</strain>
    </source>
</reference>
<feature type="non-terminal residue" evidence="2">
    <location>
        <position position="1"/>
    </location>
</feature>
<evidence type="ECO:0000313" key="3">
    <source>
        <dbReference type="Proteomes" id="UP000257109"/>
    </source>
</evidence>
<gene>
    <name evidence="2" type="ORF">CR513_62117</name>
</gene>
<dbReference type="AlphaFoldDB" id="A0A371E1A2"/>
<keyword evidence="3" id="KW-1185">Reference proteome</keyword>
<feature type="compositionally biased region" description="Basic and acidic residues" evidence="1">
    <location>
        <begin position="1"/>
        <end position="28"/>
    </location>
</feature>
<accession>A0A371E1A2</accession>
<proteinExistence type="predicted"/>
<evidence type="ECO:0000256" key="1">
    <source>
        <dbReference type="SAM" id="MobiDB-lite"/>
    </source>
</evidence>
<dbReference type="EMBL" id="QJKJ01017364">
    <property type="protein sequence ID" value="RDX58556.1"/>
    <property type="molecule type" value="Genomic_DNA"/>
</dbReference>
<dbReference type="Proteomes" id="UP000257109">
    <property type="component" value="Unassembled WGS sequence"/>
</dbReference>
<organism evidence="2 3">
    <name type="scientific">Mucuna pruriens</name>
    <name type="common">Velvet bean</name>
    <name type="synonym">Dolichos pruriens</name>
    <dbReference type="NCBI Taxonomy" id="157652"/>
    <lineage>
        <taxon>Eukaryota</taxon>
        <taxon>Viridiplantae</taxon>
        <taxon>Streptophyta</taxon>
        <taxon>Embryophyta</taxon>
        <taxon>Tracheophyta</taxon>
        <taxon>Spermatophyta</taxon>
        <taxon>Magnoliopsida</taxon>
        <taxon>eudicotyledons</taxon>
        <taxon>Gunneridae</taxon>
        <taxon>Pentapetalae</taxon>
        <taxon>rosids</taxon>
        <taxon>fabids</taxon>
        <taxon>Fabales</taxon>
        <taxon>Fabaceae</taxon>
        <taxon>Papilionoideae</taxon>
        <taxon>50 kb inversion clade</taxon>
        <taxon>NPAAA clade</taxon>
        <taxon>indigoferoid/millettioid clade</taxon>
        <taxon>Phaseoleae</taxon>
        <taxon>Mucuna</taxon>
    </lineage>
</organism>